<keyword evidence="3" id="KW-1185">Reference proteome</keyword>
<reference evidence="2 3" key="1">
    <citation type="submission" date="2024-09" db="EMBL/GenBank/DDBJ databases">
        <title>Rethinking Asexuality: The Enigmatic Case of Functional Sexual Genes in Lepraria (Stereocaulaceae).</title>
        <authorList>
            <person name="Doellman M."/>
            <person name="Sun Y."/>
            <person name="Barcenas-Pena A."/>
            <person name="Lumbsch H.T."/>
            <person name="Grewe F."/>
        </authorList>
    </citation>
    <scope>NUCLEOTIDE SEQUENCE [LARGE SCALE GENOMIC DNA]</scope>
    <source>
        <strain evidence="2 3">Mercado 3170</strain>
    </source>
</reference>
<organism evidence="2 3">
    <name type="scientific">Stereocaulon virgatum</name>
    <dbReference type="NCBI Taxonomy" id="373712"/>
    <lineage>
        <taxon>Eukaryota</taxon>
        <taxon>Fungi</taxon>
        <taxon>Dikarya</taxon>
        <taxon>Ascomycota</taxon>
        <taxon>Pezizomycotina</taxon>
        <taxon>Lecanoromycetes</taxon>
        <taxon>OSLEUM clade</taxon>
        <taxon>Lecanoromycetidae</taxon>
        <taxon>Lecanorales</taxon>
        <taxon>Lecanorineae</taxon>
        <taxon>Stereocaulaceae</taxon>
        <taxon>Stereocaulon</taxon>
    </lineage>
</organism>
<evidence type="ECO:0000313" key="2">
    <source>
        <dbReference type="EMBL" id="KAL2046832.1"/>
    </source>
</evidence>
<comment type="caution">
    <text evidence="2">The sequence shown here is derived from an EMBL/GenBank/DDBJ whole genome shotgun (WGS) entry which is preliminary data.</text>
</comment>
<dbReference type="Proteomes" id="UP001590950">
    <property type="component" value="Unassembled WGS sequence"/>
</dbReference>
<gene>
    <name evidence="2" type="ORF">N7G274_000850</name>
</gene>
<accession>A0ABR4AQ07</accession>
<keyword evidence="1" id="KW-0732">Signal</keyword>
<protein>
    <submittedName>
        <fullName evidence="2">Uncharacterized protein</fullName>
    </submittedName>
</protein>
<sequence length="71" mass="7678">MQLSIRGATYFLLINAVSSATTGLIQDEETTLLQVGSLNITNSTLPADVLPHFDYKDLTSQPLTLLNTTVP</sequence>
<evidence type="ECO:0000256" key="1">
    <source>
        <dbReference type="SAM" id="SignalP"/>
    </source>
</evidence>
<feature type="chain" id="PRO_5045125340" evidence="1">
    <location>
        <begin position="20"/>
        <end position="71"/>
    </location>
</feature>
<evidence type="ECO:0000313" key="3">
    <source>
        <dbReference type="Proteomes" id="UP001590950"/>
    </source>
</evidence>
<name>A0ABR4AQ07_9LECA</name>
<dbReference type="EMBL" id="JBEFKJ010000003">
    <property type="protein sequence ID" value="KAL2046832.1"/>
    <property type="molecule type" value="Genomic_DNA"/>
</dbReference>
<proteinExistence type="predicted"/>
<feature type="signal peptide" evidence="1">
    <location>
        <begin position="1"/>
        <end position="19"/>
    </location>
</feature>